<gene>
    <name evidence="2" type="ORF">SAMN06265173_10283</name>
</gene>
<keyword evidence="1" id="KW-1133">Transmembrane helix</keyword>
<dbReference type="CDD" id="cd01301">
    <property type="entry name" value="rDP_like"/>
    <property type="match status" value="1"/>
</dbReference>
<name>A0A521B3V6_9RHOB</name>
<accession>A0A521B3V6</accession>
<evidence type="ECO:0000313" key="2">
    <source>
        <dbReference type="EMBL" id="SMO41735.1"/>
    </source>
</evidence>
<dbReference type="PANTHER" id="PTHR10443">
    <property type="entry name" value="MICROSOMAL DIPEPTIDASE"/>
    <property type="match status" value="1"/>
</dbReference>
<dbReference type="Pfam" id="PF01244">
    <property type="entry name" value="Peptidase_M19"/>
    <property type="match status" value="1"/>
</dbReference>
<dbReference type="Proteomes" id="UP000316030">
    <property type="component" value="Unassembled WGS sequence"/>
</dbReference>
<dbReference type="Gene3D" id="3.20.20.140">
    <property type="entry name" value="Metal-dependent hydrolases"/>
    <property type="match status" value="1"/>
</dbReference>
<dbReference type="SUPFAM" id="SSF51556">
    <property type="entry name" value="Metallo-dependent hydrolases"/>
    <property type="match status" value="1"/>
</dbReference>
<evidence type="ECO:0000256" key="1">
    <source>
        <dbReference type="SAM" id="Phobius"/>
    </source>
</evidence>
<dbReference type="RefSeq" id="WP_142491854.1">
    <property type="nucleotide sequence ID" value="NZ_FXTO01000002.1"/>
</dbReference>
<dbReference type="GO" id="GO:0070573">
    <property type="term" value="F:metallodipeptidase activity"/>
    <property type="evidence" value="ECO:0007669"/>
    <property type="project" value="InterPro"/>
</dbReference>
<dbReference type="PROSITE" id="PS51365">
    <property type="entry name" value="RENAL_DIPEPTIDASE_2"/>
    <property type="match status" value="1"/>
</dbReference>
<keyword evidence="1" id="KW-0812">Transmembrane</keyword>
<dbReference type="GO" id="GO:0006508">
    <property type="term" value="P:proteolysis"/>
    <property type="evidence" value="ECO:0007669"/>
    <property type="project" value="InterPro"/>
</dbReference>
<dbReference type="EMBL" id="FXTO01000002">
    <property type="protein sequence ID" value="SMO41735.1"/>
    <property type="molecule type" value="Genomic_DNA"/>
</dbReference>
<dbReference type="OrthoDB" id="9804920at2"/>
<organism evidence="2 3">
    <name type="scientific">Thalassovita litoralis</name>
    <dbReference type="NCBI Taxonomy" id="1010611"/>
    <lineage>
        <taxon>Bacteria</taxon>
        <taxon>Pseudomonadati</taxon>
        <taxon>Pseudomonadota</taxon>
        <taxon>Alphaproteobacteria</taxon>
        <taxon>Rhodobacterales</taxon>
        <taxon>Roseobacteraceae</taxon>
        <taxon>Thalassovita</taxon>
    </lineage>
</organism>
<keyword evidence="1" id="KW-0472">Membrane</keyword>
<dbReference type="PANTHER" id="PTHR10443:SF12">
    <property type="entry name" value="DIPEPTIDASE"/>
    <property type="match status" value="1"/>
</dbReference>
<keyword evidence="3" id="KW-1185">Reference proteome</keyword>
<dbReference type="InterPro" id="IPR008257">
    <property type="entry name" value="Pept_M19"/>
</dbReference>
<feature type="transmembrane region" description="Helical" evidence="1">
    <location>
        <begin position="7"/>
        <end position="30"/>
    </location>
</feature>
<proteinExistence type="predicted"/>
<evidence type="ECO:0000313" key="3">
    <source>
        <dbReference type="Proteomes" id="UP000316030"/>
    </source>
</evidence>
<protein>
    <submittedName>
        <fullName evidence="2">Zn-dependent dipeptidase, dipeptidase homolog</fullName>
    </submittedName>
</protein>
<dbReference type="InterPro" id="IPR032466">
    <property type="entry name" value="Metal_Hydrolase"/>
</dbReference>
<sequence length="395" mass="42410">MRGLGKWLGRIVLALVVLVGIGLAGFWIFAPAIVGKAHNNVIDHSPYPVSAAGQALHDTLIIGDWHADSLLWKRDLTERGSFGQVDLPRLRDGGVAIQMFTAVTKSPAGQNYDENSAEAFDNITLLAFGQLWPMRTWNSLLERALYQAEKLHKFEAKDPAHLQIVTSESDLDAVLARRAKGEQVVAGLLGIEGGHPLEGKLDNLDKLEAAGYRLIGLQHFFDNALGGSLHGESNQGLTPFGKQVVTEVARRGMILDVAHSSPQVVQDVLGMVDIPVVLSHSGIHAHCPVKRNLPDALMQQIAATGGVIGIGYWAEVACNDITPKGIAKMIKAAIAAVGEDHVSLGSDFDGSVETAFDTSELPALTSELLAAGLTEAQIRKVMGENMLRVLRARLN</sequence>
<reference evidence="2 3" key="1">
    <citation type="submission" date="2017-05" db="EMBL/GenBank/DDBJ databases">
        <authorList>
            <person name="Varghese N."/>
            <person name="Submissions S."/>
        </authorList>
    </citation>
    <scope>NUCLEOTIDE SEQUENCE [LARGE SCALE GENOMIC DNA]</scope>
    <source>
        <strain evidence="2 3">DSM 29506</strain>
    </source>
</reference>
<dbReference type="AlphaFoldDB" id="A0A521B3V6"/>